<dbReference type="EMBL" id="CP036455">
    <property type="protein sequence ID" value="QBI52384.1"/>
    <property type="molecule type" value="Genomic_DNA"/>
</dbReference>
<feature type="transmembrane region" description="Helical" evidence="1">
    <location>
        <begin position="149"/>
        <end position="168"/>
    </location>
</feature>
<dbReference type="Proteomes" id="UP000292235">
    <property type="component" value="Chromosome"/>
</dbReference>
<dbReference type="KEGG" id="strr:EKD16_02840"/>
<gene>
    <name evidence="2" type="ORF">EKD16_02840</name>
</gene>
<proteinExistence type="predicted"/>
<feature type="transmembrane region" description="Helical" evidence="1">
    <location>
        <begin position="119"/>
        <end position="137"/>
    </location>
</feature>
<feature type="transmembrane region" description="Helical" evidence="1">
    <location>
        <begin position="16"/>
        <end position="38"/>
    </location>
</feature>
<keyword evidence="1" id="KW-0812">Transmembrane</keyword>
<feature type="transmembrane region" description="Helical" evidence="1">
    <location>
        <begin position="174"/>
        <end position="193"/>
    </location>
</feature>
<reference evidence="2 3" key="1">
    <citation type="submission" date="2019-02" db="EMBL/GenBank/DDBJ databases">
        <authorList>
            <person name="Khodamoradi S."/>
            <person name="Hahnke R.L."/>
            <person name="Kaempfer P."/>
            <person name="Schumann P."/>
            <person name="Rohde M."/>
            <person name="Steinert M."/>
            <person name="Luzhetskyy A."/>
            <person name="Wink J."/>
            <person name="Ruckert C."/>
        </authorList>
    </citation>
    <scope>NUCLEOTIDE SEQUENCE [LARGE SCALE GENOMIC DNA]</scope>
    <source>
        <strain evidence="2 3">M2</strain>
    </source>
</reference>
<organism evidence="2 3">
    <name type="scientific">Streptomonospora litoralis</name>
    <dbReference type="NCBI Taxonomy" id="2498135"/>
    <lineage>
        <taxon>Bacteria</taxon>
        <taxon>Bacillati</taxon>
        <taxon>Actinomycetota</taxon>
        <taxon>Actinomycetes</taxon>
        <taxon>Streptosporangiales</taxon>
        <taxon>Nocardiopsidaceae</taxon>
        <taxon>Streptomonospora</taxon>
    </lineage>
</organism>
<name>A0A4P6Q110_9ACTN</name>
<evidence type="ECO:0000313" key="3">
    <source>
        <dbReference type="Proteomes" id="UP000292235"/>
    </source>
</evidence>
<keyword evidence="1" id="KW-1133">Transmembrane helix</keyword>
<feature type="transmembrane region" description="Helical" evidence="1">
    <location>
        <begin position="44"/>
        <end position="65"/>
    </location>
</feature>
<feature type="transmembrane region" description="Helical" evidence="1">
    <location>
        <begin position="86"/>
        <end position="107"/>
    </location>
</feature>
<keyword evidence="3" id="KW-1185">Reference proteome</keyword>
<protein>
    <submittedName>
        <fullName evidence="2">Uncharacterized protein</fullName>
    </submittedName>
</protein>
<evidence type="ECO:0000313" key="2">
    <source>
        <dbReference type="EMBL" id="QBI52384.1"/>
    </source>
</evidence>
<evidence type="ECO:0000256" key="1">
    <source>
        <dbReference type="SAM" id="Phobius"/>
    </source>
</evidence>
<dbReference type="AlphaFoldDB" id="A0A4P6Q110"/>
<sequence>MAAMAAERSAAMHPRFAGLLIGSSFGAVFVCVNVQPPLPAAASATLRVAAVAAFLTVVALGFAAARRGAFGESGADDASAGRPPMFGRGFLLVVAAEAVVLFGGFPVLRELGAPAEANLAWIALVVGVHFIALAAVWRAPSVAVPGAALALLSAAGFALAAAALAPLVPLVSGVGSGAVLLGAGIAATGRAFLASRV</sequence>
<keyword evidence="1" id="KW-0472">Membrane</keyword>
<accession>A0A4P6Q110</accession>